<dbReference type="KEGG" id="ari:UM93_11290"/>
<evidence type="ECO:0000256" key="1">
    <source>
        <dbReference type="SAM" id="Phobius"/>
    </source>
</evidence>
<accession>A0A0D4C0K5</accession>
<dbReference type="HOGENOM" id="CLU_1381635_0_0_11"/>
<name>A0A0D4C0K5_9MICC</name>
<dbReference type="Proteomes" id="UP000061839">
    <property type="component" value="Chromosome"/>
</dbReference>
<dbReference type="EMBL" id="CP011005">
    <property type="protein sequence ID" value="AJT41950.1"/>
    <property type="molecule type" value="Genomic_DNA"/>
</dbReference>
<dbReference type="PATRIC" id="fig|1618207.4.peg.2288"/>
<feature type="transmembrane region" description="Helical" evidence="1">
    <location>
        <begin position="169"/>
        <end position="194"/>
    </location>
</feature>
<evidence type="ECO:0000313" key="2">
    <source>
        <dbReference type="EMBL" id="AJT41950.1"/>
    </source>
</evidence>
<sequence>MLAVPLGLGVWIGLTLLSDYWNWATSAGQIFAWEMAFFLAVLIWPLSVRSISRQFWHQKHRFAAVTLGNRNESTPRIRLTIGQRLVRLVVLLLGGVLLLLLVGPQEITVGMLQGLKFVSFGSASLWSALKIAGYLVMAILLVPVLLISDRMLRKLPAGNPRRHQLEIRLNWYTAATAGWVVSLLLGFIFSWLILSTL</sequence>
<keyword evidence="1" id="KW-0812">Transmembrane</keyword>
<organism evidence="2 3">
    <name type="scientific">Psychromicrobium lacuslunae</name>
    <dbReference type="NCBI Taxonomy" id="1618207"/>
    <lineage>
        <taxon>Bacteria</taxon>
        <taxon>Bacillati</taxon>
        <taxon>Actinomycetota</taxon>
        <taxon>Actinomycetes</taxon>
        <taxon>Micrococcales</taxon>
        <taxon>Micrococcaceae</taxon>
        <taxon>Psychromicrobium</taxon>
    </lineage>
</organism>
<feature type="transmembrane region" description="Helical" evidence="1">
    <location>
        <begin position="123"/>
        <end position="148"/>
    </location>
</feature>
<proteinExistence type="predicted"/>
<protein>
    <submittedName>
        <fullName evidence="2">Uncharacterized protein</fullName>
    </submittedName>
</protein>
<feature type="transmembrane region" description="Helical" evidence="1">
    <location>
        <begin position="27"/>
        <end position="46"/>
    </location>
</feature>
<gene>
    <name evidence="2" type="ORF">UM93_11290</name>
</gene>
<feature type="transmembrane region" description="Helical" evidence="1">
    <location>
        <begin position="85"/>
        <end position="103"/>
    </location>
</feature>
<keyword evidence="3" id="KW-1185">Reference proteome</keyword>
<keyword evidence="1" id="KW-0472">Membrane</keyword>
<keyword evidence="1" id="KW-1133">Transmembrane helix</keyword>
<evidence type="ECO:0000313" key="3">
    <source>
        <dbReference type="Proteomes" id="UP000061839"/>
    </source>
</evidence>
<reference evidence="2 3" key="1">
    <citation type="journal article" date="2015" name="Genome Announc.">
        <title>Complete Genome Sequencing of Protease-Producing Novel Arthrobacter sp. Strain IHBB 11108 Using PacBio Single-Molecule Real-Time Sequencing Technology.</title>
        <authorList>
            <person name="Kiran S."/>
            <person name="Swarnkar M.K."/>
            <person name="Pal M."/>
            <person name="Thakur R."/>
            <person name="Tewari R."/>
            <person name="Singh A.K."/>
            <person name="Gulati A."/>
        </authorList>
    </citation>
    <scope>NUCLEOTIDE SEQUENCE [LARGE SCALE GENOMIC DNA]</scope>
    <source>
        <strain evidence="2 3">IHBB 11108</strain>
    </source>
</reference>
<dbReference type="AlphaFoldDB" id="A0A0D4C0K5"/>